<dbReference type="PANTHER" id="PTHR36206">
    <property type="entry name" value="ASPERCRYPTIN BIOSYNTHESIS CLUSTER-SPECIFIC TRANSCRIPTION REGULATOR ATNN-RELATED"/>
    <property type="match status" value="1"/>
</dbReference>
<evidence type="ECO:0000313" key="10">
    <source>
        <dbReference type="Proteomes" id="UP000297814"/>
    </source>
</evidence>
<dbReference type="CDD" id="cd00067">
    <property type="entry name" value="GAL4"/>
    <property type="match status" value="1"/>
</dbReference>
<keyword evidence="1" id="KW-0479">Metal-binding</keyword>
<comment type="caution">
    <text evidence="9">The sequence shown here is derived from an EMBL/GenBank/DDBJ whole genome shotgun (WGS) entry which is preliminary data.</text>
</comment>
<dbReference type="PROSITE" id="PS00463">
    <property type="entry name" value="ZN2_CY6_FUNGAL_1"/>
    <property type="match status" value="1"/>
</dbReference>
<feature type="region of interest" description="Disordered" evidence="7">
    <location>
        <begin position="598"/>
        <end position="663"/>
    </location>
</feature>
<evidence type="ECO:0000256" key="5">
    <source>
        <dbReference type="ARBA" id="ARBA00023163"/>
    </source>
</evidence>
<evidence type="ECO:0000256" key="7">
    <source>
        <dbReference type="SAM" id="MobiDB-lite"/>
    </source>
</evidence>
<dbReference type="Pfam" id="PF00172">
    <property type="entry name" value="Zn_clus"/>
    <property type="match status" value="1"/>
</dbReference>
<keyword evidence="5" id="KW-0804">Transcription</keyword>
<dbReference type="InterPro" id="IPR052360">
    <property type="entry name" value="Transcr_Regulatory_Proteins"/>
</dbReference>
<dbReference type="GO" id="GO:0003677">
    <property type="term" value="F:DNA binding"/>
    <property type="evidence" value="ECO:0007669"/>
    <property type="project" value="UniProtKB-KW"/>
</dbReference>
<dbReference type="AlphaFoldDB" id="A0A4Z1GGW7"/>
<feature type="compositionally biased region" description="Low complexity" evidence="7">
    <location>
        <begin position="117"/>
        <end position="138"/>
    </location>
</feature>
<keyword evidence="6" id="KW-0539">Nucleus</keyword>
<dbReference type="EMBL" id="PQXK01000229">
    <property type="protein sequence ID" value="TGO33741.1"/>
    <property type="molecule type" value="Genomic_DNA"/>
</dbReference>
<evidence type="ECO:0000313" key="9">
    <source>
        <dbReference type="EMBL" id="TGO33741.1"/>
    </source>
</evidence>
<dbReference type="Gene3D" id="4.10.240.10">
    <property type="entry name" value="Zn(2)-C6 fungal-type DNA-binding domain"/>
    <property type="match status" value="1"/>
</dbReference>
<dbReference type="SUPFAM" id="SSF57701">
    <property type="entry name" value="Zn2/Cys6 DNA-binding domain"/>
    <property type="match status" value="1"/>
</dbReference>
<proteinExistence type="predicted"/>
<evidence type="ECO:0000256" key="2">
    <source>
        <dbReference type="ARBA" id="ARBA00022833"/>
    </source>
</evidence>
<keyword evidence="4" id="KW-0238">DNA-binding</keyword>
<dbReference type="SMART" id="SM00066">
    <property type="entry name" value="GAL4"/>
    <property type="match status" value="1"/>
</dbReference>
<evidence type="ECO:0000256" key="1">
    <source>
        <dbReference type="ARBA" id="ARBA00022723"/>
    </source>
</evidence>
<evidence type="ECO:0000259" key="8">
    <source>
        <dbReference type="PROSITE" id="PS50048"/>
    </source>
</evidence>
<name>A0A4Z1GGW7_9HELO</name>
<gene>
    <name evidence="9" type="ORF">BHYA_0229g00060</name>
</gene>
<feature type="compositionally biased region" description="Low complexity" evidence="7">
    <location>
        <begin position="602"/>
        <end position="619"/>
    </location>
</feature>
<feature type="domain" description="Zn(2)-C6 fungal-type" evidence="8">
    <location>
        <begin position="62"/>
        <end position="90"/>
    </location>
</feature>
<reference evidence="9 10" key="1">
    <citation type="submission" date="2017-12" db="EMBL/GenBank/DDBJ databases">
        <title>Comparative genomics of Botrytis spp.</title>
        <authorList>
            <person name="Valero-Jimenez C.A."/>
            <person name="Tapia P."/>
            <person name="Veloso J."/>
            <person name="Silva-Moreno E."/>
            <person name="Staats M."/>
            <person name="Valdes J.H."/>
            <person name="Van Kan J.A.L."/>
        </authorList>
    </citation>
    <scope>NUCLEOTIDE SEQUENCE [LARGE SCALE GENOMIC DNA]</scope>
    <source>
        <strain evidence="9 10">Bh0001</strain>
    </source>
</reference>
<dbReference type="InterPro" id="IPR001138">
    <property type="entry name" value="Zn2Cys6_DnaBD"/>
</dbReference>
<evidence type="ECO:0000256" key="3">
    <source>
        <dbReference type="ARBA" id="ARBA00023015"/>
    </source>
</evidence>
<feature type="region of interest" description="Disordered" evidence="7">
    <location>
        <begin position="101"/>
        <end position="142"/>
    </location>
</feature>
<dbReference type="InterPro" id="IPR036864">
    <property type="entry name" value="Zn2-C6_fun-type_DNA-bd_sf"/>
</dbReference>
<sequence length="663" mass="73805">MAPNTPIGYIVQFQASDGSPIDGNTIITPYNNKAQMNSSAQLNGTSGRQAKKRPNLPKVRSGCVTCKRRRIKCDERKPECNRCQVFGVACEGYGVRISINRRKPDPKPLLPRTGEVSPISLSPQSSHSQQLSPHSSPSMRLPFQDESEERYFRTYLTKTSISVTWSRSRVFSSSLWDRIIMQAAHDESYLREMLVAIGSFAESKDVQSRGYADEAVQMRVFAVKRYGLALRSMSVGLSKLETSEGPRKALIGCLLVCCFEWLLGNDFTALTHARSGVKILRQWLRNYRGKNYRAGLCSPDSRMIEDELVQAFLRLDKQVATFGDPGTSEEHKETIYESIGTIQDMPSIFPNLQEARLYLELIERRSIHFGYLAAECAAAAARKTDPSTAIIPTKGFKEENSLPEVVDIRALKYEIAQSLIRWTSAFDLFRSKIPPLETDQLAGANLLRAQSIAMDIIMKIAPGGPPPDHQAIIPEYQSILAITEEILAETKDQRQLGNFKFEQGVIMPLHIAAKWCHDHTIRTRAIELLRSYKDGDGEPMREGVWDSEMFAEWDECASEKKEGSVWGDGSERIGDGHMRHAATDKNQIFRLIGSVNWERRSSSGSGSSRSDLGRGTSGSPKSDMGRGTSGSPRSEQGQGRTGSCVQLGDAEGWVEELPVRASP</sequence>
<protein>
    <recommendedName>
        <fullName evidence="8">Zn(2)-C6 fungal-type domain-containing protein</fullName>
    </recommendedName>
</protein>
<evidence type="ECO:0000256" key="4">
    <source>
        <dbReference type="ARBA" id="ARBA00023125"/>
    </source>
</evidence>
<accession>A0A4Z1GGW7</accession>
<dbReference type="Proteomes" id="UP000297814">
    <property type="component" value="Unassembled WGS sequence"/>
</dbReference>
<keyword evidence="3" id="KW-0805">Transcription regulation</keyword>
<evidence type="ECO:0000256" key="6">
    <source>
        <dbReference type="ARBA" id="ARBA00023242"/>
    </source>
</evidence>
<dbReference type="PANTHER" id="PTHR36206:SF4">
    <property type="entry name" value="HYPOTHETICAL CONSERVED PROTEIN (EUROFUNG)-RELATED"/>
    <property type="match status" value="1"/>
</dbReference>
<keyword evidence="10" id="KW-1185">Reference proteome</keyword>
<organism evidence="9 10">
    <name type="scientific">Botrytis hyacinthi</name>
    <dbReference type="NCBI Taxonomy" id="278943"/>
    <lineage>
        <taxon>Eukaryota</taxon>
        <taxon>Fungi</taxon>
        <taxon>Dikarya</taxon>
        <taxon>Ascomycota</taxon>
        <taxon>Pezizomycotina</taxon>
        <taxon>Leotiomycetes</taxon>
        <taxon>Helotiales</taxon>
        <taxon>Sclerotiniaceae</taxon>
        <taxon>Botrytis</taxon>
    </lineage>
</organism>
<feature type="compositionally biased region" description="Polar residues" evidence="7">
    <location>
        <begin position="629"/>
        <end position="644"/>
    </location>
</feature>
<dbReference type="GO" id="GO:0008270">
    <property type="term" value="F:zinc ion binding"/>
    <property type="evidence" value="ECO:0007669"/>
    <property type="project" value="InterPro"/>
</dbReference>
<dbReference type="PROSITE" id="PS50048">
    <property type="entry name" value="ZN2_CY6_FUNGAL_2"/>
    <property type="match status" value="1"/>
</dbReference>
<keyword evidence="2" id="KW-0862">Zinc</keyword>
<dbReference type="GO" id="GO:0000981">
    <property type="term" value="F:DNA-binding transcription factor activity, RNA polymerase II-specific"/>
    <property type="evidence" value="ECO:0007669"/>
    <property type="project" value="InterPro"/>
</dbReference>